<name>A0A7G9RCC2_9ACTN</name>
<dbReference type="AlphaFoldDB" id="A0A7G9RCC2"/>
<dbReference type="InterPro" id="IPR023631">
    <property type="entry name" value="Amidase_dom"/>
</dbReference>
<dbReference type="KEGG" id="nmes:H9L09_01800"/>
<evidence type="ECO:0000313" key="3">
    <source>
        <dbReference type="EMBL" id="QNN53247.1"/>
    </source>
</evidence>
<dbReference type="Pfam" id="PF01425">
    <property type="entry name" value="Amidase"/>
    <property type="match status" value="1"/>
</dbReference>
<dbReference type="InterPro" id="IPR036928">
    <property type="entry name" value="AS_sf"/>
</dbReference>
<evidence type="ECO:0008006" key="5">
    <source>
        <dbReference type="Google" id="ProtNLM"/>
    </source>
</evidence>
<dbReference type="PANTHER" id="PTHR11895:SF67">
    <property type="entry name" value="AMIDASE DOMAIN-CONTAINING PROTEIN"/>
    <property type="match status" value="1"/>
</dbReference>
<gene>
    <name evidence="3" type="ORF">H9L09_01800</name>
</gene>
<organism evidence="3 4">
    <name type="scientific">Nocardioides mesophilus</name>
    <dbReference type="NCBI Taxonomy" id="433659"/>
    <lineage>
        <taxon>Bacteria</taxon>
        <taxon>Bacillati</taxon>
        <taxon>Actinomycetota</taxon>
        <taxon>Actinomycetes</taxon>
        <taxon>Propionibacteriales</taxon>
        <taxon>Nocardioidaceae</taxon>
        <taxon>Nocardioides</taxon>
    </lineage>
</organism>
<accession>A0A7G9RCC2</accession>
<protein>
    <recommendedName>
        <fullName evidence="5">2-dehydropantoate 2-reductase</fullName>
    </recommendedName>
</protein>
<keyword evidence="4" id="KW-1185">Reference proteome</keyword>
<evidence type="ECO:0000313" key="4">
    <source>
        <dbReference type="Proteomes" id="UP000515947"/>
    </source>
</evidence>
<dbReference type="Gene3D" id="3.40.50.720">
    <property type="entry name" value="NAD(P)-binding Rossmann-like Domain"/>
    <property type="match status" value="1"/>
</dbReference>
<dbReference type="Gene3D" id="3.90.1300.10">
    <property type="entry name" value="Amidase signature (AS) domain"/>
    <property type="match status" value="1"/>
</dbReference>
<dbReference type="EMBL" id="CP060713">
    <property type="protein sequence ID" value="QNN53247.1"/>
    <property type="molecule type" value="Genomic_DNA"/>
</dbReference>
<reference evidence="3 4" key="1">
    <citation type="submission" date="2020-08" db="EMBL/GenBank/DDBJ databases">
        <title>Genome sequence of Nocardioides mesophilus KACC 16243T.</title>
        <authorList>
            <person name="Hyun D.-W."/>
            <person name="Bae J.-W."/>
        </authorList>
    </citation>
    <scope>NUCLEOTIDE SEQUENCE [LARGE SCALE GENOMIC DNA]</scope>
    <source>
        <strain evidence="3 4">KACC 16243</strain>
    </source>
</reference>
<dbReference type="InterPro" id="IPR020556">
    <property type="entry name" value="Amidase_CS"/>
</dbReference>
<dbReference type="PROSITE" id="PS00571">
    <property type="entry name" value="AMIDASES"/>
    <property type="match status" value="1"/>
</dbReference>
<dbReference type="Pfam" id="PF02558">
    <property type="entry name" value="ApbA"/>
    <property type="match status" value="1"/>
</dbReference>
<evidence type="ECO:0000259" key="1">
    <source>
        <dbReference type="Pfam" id="PF01425"/>
    </source>
</evidence>
<dbReference type="SUPFAM" id="SSF51735">
    <property type="entry name" value="NAD(P)-binding Rossmann-fold domains"/>
    <property type="match status" value="1"/>
</dbReference>
<dbReference type="InterPro" id="IPR013332">
    <property type="entry name" value="KPR_N"/>
</dbReference>
<sequence length="716" mass="75064">MQLTIIGAGAIGGTIGAHLIRAGHDVLLCDADPAHVDAINRDGITIEGPVENFTVAARAVLPVDLPDSLERVAVAVKSHHTAQAAELLRGRVRDDGYVVSFQNGLTADTLVAVVGRERLIVSFVNFGADVLAPGRIMQGNIGAFRVGELEGSITPRVRELVEALPYAEATDNILGYLWGKEAYGAMLYAGAVSDLSIADSLEQPRWRPLMLAVAREVLAQAPVRPEGFDGFDPDDLEGSLDRLVAFNRASAKSHSGIYRDLMVRKRKTEVTDLLEDLSGPLTTYVGRLIQSIERGERTCEVANLELMAAYERAERLGRPLEAVVSLLPAPARAPEGPLHGLQVAVKNLIAVAGQPLGNGNPTAMRSAPQEADAPVVAALRDAAADVFATTALLEYAAGATHPEVPETRNPFDQGRTAGGSSGGSAALVGAGVCDVALGTDTGGSIRIPAHYCGTVGFKPGHGVLPLDGVQPLAPTFDHVGLLARDVASTRRVFAALTGSTPGATEAPQTLRIGVVAGDLDRPDLEPEVAAAVRGALTALERAGCTIVEVDGSAFERLSGTFEDILLHEAWQVHGPAVTEDPSTFGPETLRLLRAGAEVGDTAYERACARRQELLPPALATYDVVDVLLSPAAPFVAPRTTPAVDTPAGESEGRYTVIHNLTGAPAIAVPCGWSGDGLPIGLQLAAGRGRDEELLAAAAFVESVLDVERRAPEVRTR</sequence>
<dbReference type="InterPro" id="IPR000120">
    <property type="entry name" value="Amidase"/>
</dbReference>
<dbReference type="PANTHER" id="PTHR11895">
    <property type="entry name" value="TRANSAMIDASE"/>
    <property type="match status" value="1"/>
</dbReference>
<dbReference type="SUPFAM" id="SSF75304">
    <property type="entry name" value="Amidase signature (AS) enzymes"/>
    <property type="match status" value="1"/>
</dbReference>
<dbReference type="GO" id="GO:0003824">
    <property type="term" value="F:catalytic activity"/>
    <property type="evidence" value="ECO:0007669"/>
    <property type="project" value="InterPro"/>
</dbReference>
<evidence type="ECO:0000259" key="2">
    <source>
        <dbReference type="Pfam" id="PF02558"/>
    </source>
</evidence>
<dbReference type="InterPro" id="IPR036291">
    <property type="entry name" value="NAD(P)-bd_dom_sf"/>
</dbReference>
<proteinExistence type="predicted"/>
<dbReference type="Gene3D" id="1.10.1040.10">
    <property type="entry name" value="N-(1-d-carboxylethyl)-l-norvaline Dehydrogenase, domain 2"/>
    <property type="match status" value="1"/>
</dbReference>
<dbReference type="Proteomes" id="UP000515947">
    <property type="component" value="Chromosome"/>
</dbReference>
<dbReference type="InterPro" id="IPR013328">
    <property type="entry name" value="6PGD_dom2"/>
</dbReference>
<dbReference type="RefSeq" id="WP_187579089.1">
    <property type="nucleotide sequence ID" value="NZ_CP060713.1"/>
</dbReference>
<feature type="domain" description="Ketopantoate reductase N-terminal" evidence="2">
    <location>
        <begin position="4"/>
        <end position="150"/>
    </location>
</feature>
<feature type="domain" description="Amidase" evidence="1">
    <location>
        <begin position="332"/>
        <end position="694"/>
    </location>
</feature>